<dbReference type="GeneID" id="20527047"/>
<evidence type="ECO:0000256" key="1">
    <source>
        <dbReference type="ARBA" id="ARBA00093634"/>
    </source>
</evidence>
<feature type="compositionally biased region" description="Polar residues" evidence="2">
    <location>
        <begin position="241"/>
        <end position="251"/>
    </location>
</feature>
<dbReference type="EMBL" id="KB932203">
    <property type="protein sequence ID" value="KCV71370.1"/>
    <property type="molecule type" value="Genomic_DNA"/>
</dbReference>
<feature type="region of interest" description="Disordered" evidence="2">
    <location>
        <begin position="200"/>
        <end position="286"/>
    </location>
</feature>
<accession>A0A058ZAI2</accession>
<feature type="compositionally biased region" description="Acidic residues" evidence="2">
    <location>
        <begin position="253"/>
        <end position="263"/>
    </location>
</feature>
<keyword evidence="4" id="KW-1185">Reference proteome</keyword>
<gene>
    <name evidence="3" type="ORF">H696_02322</name>
</gene>
<dbReference type="OrthoDB" id="408631at2759"/>
<organism evidence="3">
    <name type="scientific">Fonticula alba</name>
    <name type="common">Slime mold</name>
    <dbReference type="NCBI Taxonomy" id="691883"/>
    <lineage>
        <taxon>Eukaryota</taxon>
        <taxon>Rotosphaerida</taxon>
        <taxon>Fonticulaceae</taxon>
        <taxon>Fonticula</taxon>
    </lineage>
</organism>
<protein>
    <recommendedName>
        <fullName evidence="1">Vacuolar ATPase assembly protein VMA22</fullName>
    </recommendedName>
</protein>
<evidence type="ECO:0000256" key="2">
    <source>
        <dbReference type="SAM" id="MobiDB-lite"/>
    </source>
</evidence>
<proteinExistence type="predicted"/>
<dbReference type="GO" id="GO:1990871">
    <property type="term" value="C:Vma12-Vma22 assembly complex"/>
    <property type="evidence" value="ECO:0007669"/>
    <property type="project" value="TreeGrafter"/>
</dbReference>
<dbReference type="PANTHER" id="PTHR31996:SF2">
    <property type="entry name" value="COILED-COIL DOMAIN-CONTAINING PROTEIN 115"/>
    <property type="match status" value="1"/>
</dbReference>
<dbReference type="GO" id="GO:0070072">
    <property type="term" value="P:vacuolar proton-transporting V-type ATPase complex assembly"/>
    <property type="evidence" value="ECO:0007669"/>
    <property type="project" value="InterPro"/>
</dbReference>
<evidence type="ECO:0000313" key="4">
    <source>
        <dbReference type="Proteomes" id="UP000030693"/>
    </source>
</evidence>
<name>A0A058ZAI2_FONAL</name>
<dbReference type="InterPro" id="IPR040357">
    <property type="entry name" value="Vma22/CCDC115"/>
</dbReference>
<feature type="compositionally biased region" description="Polar residues" evidence="2">
    <location>
        <begin position="217"/>
        <end position="229"/>
    </location>
</feature>
<dbReference type="AlphaFoldDB" id="A0A058ZAI2"/>
<dbReference type="Proteomes" id="UP000030693">
    <property type="component" value="Unassembled WGS sequence"/>
</dbReference>
<dbReference type="PANTHER" id="PTHR31996">
    <property type="entry name" value="COILED-COIL DOMAIN-CONTAINING PROTEIN 115"/>
    <property type="match status" value="1"/>
</dbReference>
<dbReference type="RefSeq" id="XP_009494493.1">
    <property type="nucleotide sequence ID" value="XM_009496218.1"/>
</dbReference>
<dbReference type="Pfam" id="PF21730">
    <property type="entry name" value="Vma22_CCDC115"/>
    <property type="match status" value="1"/>
</dbReference>
<sequence length="337" mass="35454">MSAAEREILLDKLFAARLGLLDLYVATQVHLSESLKSGFFELARARQTSTGHRIDPANFDHRMKALLYLETDDALHMAAPDRLDALLQGEDLLASSHRPASVMVLRTFNPGDPVPQTEAHPATVADDAAAAAAAATTAASPAAVASGPAAPLSKTEAHATTAPPGVTSLASDIHAALDRSSAILEQVTKALADSSFAETEAEAAEKRQPPAVRKSMRTSASGSSITRNALSDLRSRVASELVNQRPSSSEQDAPAEGDGDDADGDGHAGDMSSDEEPPEPTLRNPANWFGALVPPALRQSQKHFRSAVGHIELLANISIEMASIDALEHQLKTADSE</sequence>
<dbReference type="GO" id="GO:0051082">
    <property type="term" value="F:unfolded protein binding"/>
    <property type="evidence" value="ECO:0007669"/>
    <property type="project" value="TreeGrafter"/>
</dbReference>
<reference evidence="3" key="1">
    <citation type="submission" date="2013-04" db="EMBL/GenBank/DDBJ databases">
        <title>The Genome Sequence of Fonticula alba ATCC 38817.</title>
        <authorList>
            <consortium name="The Broad Institute Genomics Platform"/>
            <person name="Russ C."/>
            <person name="Cuomo C."/>
            <person name="Burger G."/>
            <person name="Gray M.W."/>
            <person name="Holland P.W.H."/>
            <person name="King N."/>
            <person name="Lang F.B.F."/>
            <person name="Roger A.J."/>
            <person name="Ruiz-Trillo I."/>
            <person name="Brown M."/>
            <person name="Walker B."/>
            <person name="Young S."/>
            <person name="Zeng Q."/>
            <person name="Gargeya S."/>
            <person name="Fitzgerald M."/>
            <person name="Haas B."/>
            <person name="Abouelleil A."/>
            <person name="Allen A.W."/>
            <person name="Alvarado L."/>
            <person name="Arachchi H.M."/>
            <person name="Berlin A.M."/>
            <person name="Chapman S.B."/>
            <person name="Gainer-Dewar J."/>
            <person name="Goldberg J."/>
            <person name="Griggs A."/>
            <person name="Gujja S."/>
            <person name="Hansen M."/>
            <person name="Howarth C."/>
            <person name="Imamovic A."/>
            <person name="Ireland A."/>
            <person name="Larimer J."/>
            <person name="McCowan C."/>
            <person name="Murphy C."/>
            <person name="Pearson M."/>
            <person name="Poon T.W."/>
            <person name="Priest M."/>
            <person name="Roberts A."/>
            <person name="Saif S."/>
            <person name="Shea T."/>
            <person name="Sisk P."/>
            <person name="Sykes S."/>
            <person name="Wortman J."/>
            <person name="Nusbaum C."/>
            <person name="Birren B."/>
        </authorList>
    </citation>
    <scope>NUCLEOTIDE SEQUENCE [LARGE SCALE GENOMIC DNA]</scope>
    <source>
        <strain evidence="3">ATCC 38817</strain>
    </source>
</reference>
<evidence type="ECO:0000313" key="3">
    <source>
        <dbReference type="EMBL" id="KCV71370.1"/>
    </source>
</evidence>